<dbReference type="EMBL" id="MU806219">
    <property type="protein sequence ID" value="KAJ3837836.1"/>
    <property type="molecule type" value="Genomic_DNA"/>
</dbReference>
<evidence type="ECO:0000256" key="1">
    <source>
        <dbReference type="SAM" id="MobiDB-lite"/>
    </source>
</evidence>
<reference evidence="2" key="1">
    <citation type="submission" date="2022-08" db="EMBL/GenBank/DDBJ databases">
        <authorList>
            <consortium name="DOE Joint Genome Institute"/>
            <person name="Min B."/>
            <person name="Riley R."/>
            <person name="Sierra-Patev S."/>
            <person name="Naranjo-Ortiz M."/>
            <person name="Looney B."/>
            <person name="Konkel Z."/>
            <person name="Slot J.C."/>
            <person name="Sakamoto Y."/>
            <person name="Steenwyk J.L."/>
            <person name="Rokas A."/>
            <person name="Carro J."/>
            <person name="Camarero S."/>
            <person name="Ferreira P."/>
            <person name="Molpeceres G."/>
            <person name="Ruiz-Duenas F.J."/>
            <person name="Serrano A."/>
            <person name="Henrissat B."/>
            <person name="Drula E."/>
            <person name="Hughes K.W."/>
            <person name="Mata J.L."/>
            <person name="Ishikawa N.K."/>
            <person name="Vargas-Isla R."/>
            <person name="Ushijima S."/>
            <person name="Smith C.A."/>
            <person name="Ahrendt S."/>
            <person name="Andreopoulos W."/>
            <person name="He G."/>
            <person name="Labutti K."/>
            <person name="Lipzen A."/>
            <person name="Ng V."/>
            <person name="Sandor L."/>
            <person name="Barry K."/>
            <person name="Martinez A.T."/>
            <person name="Xiao Y."/>
            <person name="Gibbons J.G."/>
            <person name="Terashima K."/>
            <person name="Hibbett D.S."/>
            <person name="Grigoriev I.V."/>
        </authorList>
    </citation>
    <scope>NUCLEOTIDE SEQUENCE</scope>
    <source>
        <strain evidence="2">TFB9207</strain>
    </source>
</reference>
<dbReference type="AlphaFoldDB" id="A0AA38P801"/>
<dbReference type="Proteomes" id="UP001163846">
    <property type="component" value="Unassembled WGS sequence"/>
</dbReference>
<protein>
    <submittedName>
        <fullName evidence="2">Uncharacterized protein</fullName>
    </submittedName>
</protein>
<proteinExistence type="predicted"/>
<comment type="caution">
    <text evidence="2">The sequence shown here is derived from an EMBL/GenBank/DDBJ whole genome shotgun (WGS) entry which is preliminary data.</text>
</comment>
<accession>A0AA38P801</accession>
<gene>
    <name evidence="2" type="ORF">F5878DRAFT_661742</name>
</gene>
<sequence>MSFSMTHSVILPYPLDRVFSVLSDADQMERLQKLTPEAQEFSLLPSDVTTRAATEIIVRRPRCFHGQSSSSEDQDASMASHHHDAEDMQPFSRTHFEFSGTVPILFGLINRPLSVSGAQIVDKDAKVVLFESGVAAQGIREIKLRTFREIVISPPTADGRDTDDDSPGKLGMEVKETVWGSCPFVLSFLLKYLAPKVHREHMELYQSLFDDDHR</sequence>
<organism evidence="2 3">
    <name type="scientific">Lentinula raphanica</name>
    <dbReference type="NCBI Taxonomy" id="153919"/>
    <lineage>
        <taxon>Eukaryota</taxon>
        <taxon>Fungi</taxon>
        <taxon>Dikarya</taxon>
        <taxon>Basidiomycota</taxon>
        <taxon>Agaricomycotina</taxon>
        <taxon>Agaricomycetes</taxon>
        <taxon>Agaricomycetidae</taxon>
        <taxon>Agaricales</taxon>
        <taxon>Marasmiineae</taxon>
        <taxon>Omphalotaceae</taxon>
        <taxon>Lentinula</taxon>
    </lineage>
</organism>
<feature type="region of interest" description="Disordered" evidence="1">
    <location>
        <begin position="64"/>
        <end position="86"/>
    </location>
</feature>
<keyword evidence="3" id="KW-1185">Reference proteome</keyword>
<evidence type="ECO:0000313" key="3">
    <source>
        <dbReference type="Proteomes" id="UP001163846"/>
    </source>
</evidence>
<name>A0AA38P801_9AGAR</name>
<evidence type="ECO:0000313" key="2">
    <source>
        <dbReference type="EMBL" id="KAJ3837836.1"/>
    </source>
</evidence>